<dbReference type="PANTHER" id="PTHR46663">
    <property type="entry name" value="DIGUANYLATE CYCLASE DGCT-RELATED"/>
    <property type="match status" value="1"/>
</dbReference>
<dbReference type="InterPro" id="IPR000700">
    <property type="entry name" value="PAS-assoc_C"/>
</dbReference>
<dbReference type="InterPro" id="IPR001610">
    <property type="entry name" value="PAC"/>
</dbReference>
<proteinExistence type="predicted"/>
<dbReference type="Proteomes" id="UP001595547">
    <property type="component" value="Unassembled WGS sequence"/>
</dbReference>
<feature type="domain" description="GGDEF" evidence="2">
    <location>
        <begin position="320"/>
        <end position="451"/>
    </location>
</feature>
<dbReference type="InterPro" id="IPR000014">
    <property type="entry name" value="PAS"/>
</dbReference>
<dbReference type="NCBIfam" id="TIGR00229">
    <property type="entry name" value="sensory_box"/>
    <property type="match status" value="1"/>
</dbReference>
<feature type="domain" description="PAC" evidence="1">
    <location>
        <begin position="88"/>
        <end position="141"/>
    </location>
</feature>
<sequence>MDDLTLGLEDAASYWHAVVKSASLGVWDYNLITGEKRYSSIWREIRHLSPTDPLPANDEEWFSSIHPDDVGIARYNTELINQGLADLVSFEYRERNRNGRWIWIMCRGRALNHDFSGRATRFVGIDSDISEVKEAEQARALNAKQLEIAVTMAGIGIWKFDYQTESVCWDARMREIYSVPATLDPLPRDMWERSIHPDDRARVLASTQEGEEKMLDYFLDYRIIRLDGEVRHIRSRVGFIKDGLDGFSIIGVNWDVTDDLMRSVRLDELNRIAVDRLEKLTQAHDKLERISRRDYLTGLLNRRSLDDYLVRIQSDERQTSEIAFIMLDIDHFKKINDTYGHAFGDKLLQVVSNALDCAISPHGLLARTGGDEFLAIVVDPGSDALPMSIAFSAIAKAREVSLAIGHEITLSAGVDIGCLRIKTVDEFFACADRAMYEAKRNGGAAAVLASS</sequence>
<dbReference type="SUPFAM" id="SSF55785">
    <property type="entry name" value="PYP-like sensor domain (PAS domain)"/>
    <property type="match status" value="2"/>
</dbReference>
<evidence type="ECO:0000313" key="3">
    <source>
        <dbReference type="EMBL" id="MFC3183272.1"/>
    </source>
</evidence>
<dbReference type="Gene3D" id="2.10.70.100">
    <property type="match status" value="1"/>
</dbReference>
<reference evidence="4" key="1">
    <citation type="journal article" date="2019" name="Int. J. Syst. Evol. Microbiol.">
        <title>The Global Catalogue of Microorganisms (GCM) 10K type strain sequencing project: providing services to taxonomists for standard genome sequencing and annotation.</title>
        <authorList>
            <consortium name="The Broad Institute Genomics Platform"/>
            <consortium name="The Broad Institute Genome Sequencing Center for Infectious Disease"/>
            <person name="Wu L."/>
            <person name="Ma J."/>
        </authorList>
    </citation>
    <scope>NUCLEOTIDE SEQUENCE [LARGE SCALE GENOMIC DNA]</scope>
    <source>
        <strain evidence="4">KCTC 52039</strain>
    </source>
</reference>
<dbReference type="InterPro" id="IPR013655">
    <property type="entry name" value="PAS_fold_3"/>
</dbReference>
<accession>A0ABV7J377</accession>
<name>A0ABV7J377_9RHOB</name>
<organism evidence="3 4">
    <name type="scientific">Cypionkella sinensis</name>
    <dbReference type="NCBI Taxonomy" id="1756043"/>
    <lineage>
        <taxon>Bacteria</taxon>
        <taxon>Pseudomonadati</taxon>
        <taxon>Pseudomonadota</taxon>
        <taxon>Alphaproteobacteria</taxon>
        <taxon>Rhodobacterales</taxon>
        <taxon>Paracoccaceae</taxon>
        <taxon>Cypionkella</taxon>
    </lineage>
</organism>
<evidence type="ECO:0000259" key="1">
    <source>
        <dbReference type="PROSITE" id="PS50113"/>
    </source>
</evidence>
<gene>
    <name evidence="3" type="ORF">ACFOGH_19930</name>
</gene>
<dbReference type="GO" id="GO:0052621">
    <property type="term" value="F:diguanylate cyclase activity"/>
    <property type="evidence" value="ECO:0007669"/>
    <property type="project" value="UniProtKB-EC"/>
</dbReference>
<dbReference type="EC" id="2.7.7.65" evidence="3"/>
<dbReference type="CDD" id="cd01949">
    <property type="entry name" value="GGDEF"/>
    <property type="match status" value="1"/>
</dbReference>
<dbReference type="PANTHER" id="PTHR46663:SF4">
    <property type="entry name" value="DIGUANYLATE CYCLASE DGCT-RELATED"/>
    <property type="match status" value="1"/>
</dbReference>
<dbReference type="InterPro" id="IPR029787">
    <property type="entry name" value="Nucleotide_cyclase"/>
</dbReference>
<dbReference type="Pfam" id="PF00990">
    <property type="entry name" value="GGDEF"/>
    <property type="match status" value="1"/>
</dbReference>
<dbReference type="InterPro" id="IPR035965">
    <property type="entry name" value="PAS-like_dom_sf"/>
</dbReference>
<dbReference type="SUPFAM" id="SSF55073">
    <property type="entry name" value="Nucleotide cyclase"/>
    <property type="match status" value="1"/>
</dbReference>
<dbReference type="PROSITE" id="PS50113">
    <property type="entry name" value="PAC"/>
    <property type="match status" value="1"/>
</dbReference>
<keyword evidence="4" id="KW-1185">Reference proteome</keyword>
<dbReference type="Gene3D" id="3.30.70.270">
    <property type="match status" value="1"/>
</dbReference>
<dbReference type="InterPro" id="IPR052163">
    <property type="entry name" value="DGC-Regulatory_Protein"/>
</dbReference>
<evidence type="ECO:0000313" key="4">
    <source>
        <dbReference type="Proteomes" id="UP001595547"/>
    </source>
</evidence>
<dbReference type="PROSITE" id="PS50887">
    <property type="entry name" value="GGDEF"/>
    <property type="match status" value="1"/>
</dbReference>
<protein>
    <submittedName>
        <fullName evidence="3">Diguanylate cyclase domain-containing protein</fullName>
        <ecNumber evidence="3">2.7.7.65</ecNumber>
    </submittedName>
</protein>
<dbReference type="Gene3D" id="3.30.450.20">
    <property type="entry name" value="PAS domain"/>
    <property type="match status" value="2"/>
</dbReference>
<dbReference type="CDD" id="cd00130">
    <property type="entry name" value="PAS"/>
    <property type="match status" value="1"/>
</dbReference>
<dbReference type="SMART" id="SM00086">
    <property type="entry name" value="PAC"/>
    <property type="match status" value="2"/>
</dbReference>
<dbReference type="SMART" id="SM00267">
    <property type="entry name" value="GGDEF"/>
    <property type="match status" value="1"/>
</dbReference>
<keyword evidence="3" id="KW-0548">Nucleotidyltransferase</keyword>
<keyword evidence="3" id="KW-0808">Transferase</keyword>
<dbReference type="NCBIfam" id="TIGR00254">
    <property type="entry name" value="GGDEF"/>
    <property type="match status" value="1"/>
</dbReference>
<dbReference type="InterPro" id="IPR043128">
    <property type="entry name" value="Rev_trsase/Diguanyl_cyclase"/>
</dbReference>
<dbReference type="RefSeq" id="WP_380074957.1">
    <property type="nucleotide sequence ID" value="NZ_JBHRTO010000003.1"/>
</dbReference>
<dbReference type="Pfam" id="PF08447">
    <property type="entry name" value="PAS_3"/>
    <property type="match status" value="2"/>
</dbReference>
<dbReference type="InterPro" id="IPR000160">
    <property type="entry name" value="GGDEF_dom"/>
</dbReference>
<dbReference type="EMBL" id="JBHRTO010000003">
    <property type="protein sequence ID" value="MFC3183272.1"/>
    <property type="molecule type" value="Genomic_DNA"/>
</dbReference>
<evidence type="ECO:0000259" key="2">
    <source>
        <dbReference type="PROSITE" id="PS50887"/>
    </source>
</evidence>
<comment type="caution">
    <text evidence="3">The sequence shown here is derived from an EMBL/GenBank/DDBJ whole genome shotgun (WGS) entry which is preliminary data.</text>
</comment>